<gene>
    <name evidence="2" type="ORF">GCM10008938_48540</name>
</gene>
<evidence type="ECO:0000313" key="2">
    <source>
        <dbReference type="EMBL" id="GGJ56697.1"/>
    </source>
</evidence>
<evidence type="ECO:0000313" key="3">
    <source>
        <dbReference type="Proteomes" id="UP000632222"/>
    </source>
</evidence>
<organism evidence="2 3">
    <name type="scientific">Deinococcus roseus</name>
    <dbReference type="NCBI Taxonomy" id="392414"/>
    <lineage>
        <taxon>Bacteria</taxon>
        <taxon>Thermotogati</taxon>
        <taxon>Deinococcota</taxon>
        <taxon>Deinococci</taxon>
        <taxon>Deinococcales</taxon>
        <taxon>Deinococcaceae</taxon>
        <taxon>Deinococcus</taxon>
    </lineage>
</organism>
<feature type="compositionally biased region" description="Basic and acidic residues" evidence="1">
    <location>
        <begin position="78"/>
        <end position="89"/>
    </location>
</feature>
<feature type="region of interest" description="Disordered" evidence="1">
    <location>
        <begin position="69"/>
        <end position="89"/>
    </location>
</feature>
<comment type="caution">
    <text evidence="2">The sequence shown here is derived from an EMBL/GenBank/DDBJ whole genome shotgun (WGS) entry which is preliminary data.</text>
</comment>
<proteinExistence type="predicted"/>
<accession>A0ABQ2DKD8</accession>
<protein>
    <submittedName>
        <fullName evidence="2">Uncharacterized protein</fullName>
    </submittedName>
</protein>
<keyword evidence="3" id="KW-1185">Reference proteome</keyword>
<dbReference type="Proteomes" id="UP000632222">
    <property type="component" value="Unassembled WGS sequence"/>
</dbReference>
<dbReference type="EMBL" id="BMOD01000036">
    <property type="protein sequence ID" value="GGJ56697.1"/>
    <property type="molecule type" value="Genomic_DNA"/>
</dbReference>
<dbReference type="RefSeq" id="WP_189008432.1">
    <property type="nucleotide sequence ID" value="NZ_BMOD01000036.1"/>
</dbReference>
<reference evidence="3" key="1">
    <citation type="journal article" date="2019" name="Int. J. Syst. Evol. Microbiol.">
        <title>The Global Catalogue of Microorganisms (GCM) 10K type strain sequencing project: providing services to taxonomists for standard genome sequencing and annotation.</title>
        <authorList>
            <consortium name="The Broad Institute Genomics Platform"/>
            <consortium name="The Broad Institute Genome Sequencing Center for Infectious Disease"/>
            <person name="Wu L."/>
            <person name="Ma J."/>
        </authorList>
    </citation>
    <scope>NUCLEOTIDE SEQUENCE [LARGE SCALE GENOMIC DNA]</scope>
    <source>
        <strain evidence="3">JCM 14370</strain>
    </source>
</reference>
<sequence>MILPGAYDSTGHVVPDPVDLPHVVLKLPLPAGLVLNHFYGSAKGMQATLDDLNAFVYFKRGGWETKNRHSMQKIRSMHGNEDSGWKDQR</sequence>
<evidence type="ECO:0000256" key="1">
    <source>
        <dbReference type="SAM" id="MobiDB-lite"/>
    </source>
</evidence>
<name>A0ABQ2DKD8_9DEIO</name>